<sequence length="86" mass="10223">MEQSDASQHNVIRLYSVPRRNLEHYNPQHVPNTIYSTPNMEHYHSHHYSITTLYNIGKEHYDPQHHRPLDMTIIQSIILRALQPPT</sequence>
<proteinExistence type="predicted"/>
<protein>
    <submittedName>
        <fullName evidence="1">Uncharacterized protein</fullName>
    </submittedName>
</protein>
<name>A0AAV6Z968_ENGPU</name>
<dbReference type="AlphaFoldDB" id="A0AAV6Z968"/>
<gene>
    <name evidence="1" type="ORF">GDO81_021636</name>
</gene>
<evidence type="ECO:0000313" key="2">
    <source>
        <dbReference type="Proteomes" id="UP000824782"/>
    </source>
</evidence>
<evidence type="ECO:0000313" key="1">
    <source>
        <dbReference type="EMBL" id="KAG8544893.1"/>
    </source>
</evidence>
<dbReference type="Proteomes" id="UP000824782">
    <property type="component" value="Unassembled WGS sequence"/>
</dbReference>
<comment type="caution">
    <text evidence="1">The sequence shown here is derived from an EMBL/GenBank/DDBJ whole genome shotgun (WGS) entry which is preliminary data.</text>
</comment>
<reference evidence="1" key="1">
    <citation type="thesis" date="2020" institute="ProQuest LLC" country="789 East Eisenhower Parkway, Ann Arbor, MI, USA">
        <title>Comparative Genomics and Chromosome Evolution.</title>
        <authorList>
            <person name="Mudd A.B."/>
        </authorList>
    </citation>
    <scope>NUCLEOTIDE SEQUENCE</scope>
    <source>
        <strain evidence="1">237g6f4</strain>
        <tissue evidence="1">Blood</tissue>
    </source>
</reference>
<accession>A0AAV6Z968</accession>
<organism evidence="1 2">
    <name type="scientific">Engystomops pustulosus</name>
    <name type="common">Tungara frog</name>
    <name type="synonym">Physalaemus pustulosus</name>
    <dbReference type="NCBI Taxonomy" id="76066"/>
    <lineage>
        <taxon>Eukaryota</taxon>
        <taxon>Metazoa</taxon>
        <taxon>Chordata</taxon>
        <taxon>Craniata</taxon>
        <taxon>Vertebrata</taxon>
        <taxon>Euteleostomi</taxon>
        <taxon>Amphibia</taxon>
        <taxon>Batrachia</taxon>
        <taxon>Anura</taxon>
        <taxon>Neobatrachia</taxon>
        <taxon>Hyloidea</taxon>
        <taxon>Leptodactylidae</taxon>
        <taxon>Leiuperinae</taxon>
        <taxon>Engystomops</taxon>
    </lineage>
</organism>
<keyword evidence="2" id="KW-1185">Reference proteome</keyword>
<dbReference type="EMBL" id="WNYA01001897">
    <property type="protein sequence ID" value="KAG8544893.1"/>
    <property type="molecule type" value="Genomic_DNA"/>
</dbReference>